<dbReference type="RefSeq" id="WP_377732695.1">
    <property type="nucleotide sequence ID" value="NZ_JBHSRI010000003.1"/>
</dbReference>
<evidence type="ECO:0000313" key="2">
    <source>
        <dbReference type="Proteomes" id="UP001596170"/>
    </source>
</evidence>
<evidence type="ECO:0000313" key="1">
    <source>
        <dbReference type="EMBL" id="MFC6038650.1"/>
    </source>
</evidence>
<comment type="caution">
    <text evidence="1">The sequence shown here is derived from an EMBL/GenBank/DDBJ whole genome shotgun (WGS) entry which is preliminary data.</text>
</comment>
<accession>A0ABW1L3T3</accession>
<dbReference type="EMBL" id="JBHSRI010000003">
    <property type="protein sequence ID" value="MFC6038650.1"/>
    <property type="molecule type" value="Genomic_DNA"/>
</dbReference>
<reference evidence="2" key="1">
    <citation type="journal article" date="2019" name="Int. J. Syst. Evol. Microbiol.">
        <title>The Global Catalogue of Microorganisms (GCM) 10K type strain sequencing project: providing services to taxonomists for standard genome sequencing and annotation.</title>
        <authorList>
            <consortium name="The Broad Institute Genomics Platform"/>
            <consortium name="The Broad Institute Genome Sequencing Center for Infectious Disease"/>
            <person name="Wu L."/>
            <person name="Ma J."/>
        </authorList>
    </citation>
    <scope>NUCLEOTIDE SEQUENCE [LARGE SCALE GENOMIC DNA]</scope>
    <source>
        <strain evidence="2">CCUG 54527</strain>
    </source>
</reference>
<gene>
    <name evidence="1" type="ORF">ACFPYN_04185</name>
</gene>
<organism evidence="1 2">
    <name type="scientific">Paenisporosarcina macmurdoensis</name>
    <dbReference type="NCBI Taxonomy" id="212659"/>
    <lineage>
        <taxon>Bacteria</taxon>
        <taxon>Bacillati</taxon>
        <taxon>Bacillota</taxon>
        <taxon>Bacilli</taxon>
        <taxon>Bacillales</taxon>
        <taxon>Caryophanaceae</taxon>
        <taxon>Paenisporosarcina</taxon>
    </lineage>
</organism>
<dbReference type="Proteomes" id="UP001596170">
    <property type="component" value="Unassembled WGS sequence"/>
</dbReference>
<sequence>MKIGNLVKTAIKFAPIIIPIVKKVMDKKKNTTTTTTTNTTYQNK</sequence>
<proteinExistence type="predicted"/>
<keyword evidence="2" id="KW-1185">Reference proteome</keyword>
<protein>
    <submittedName>
        <fullName evidence="1">Uncharacterized protein</fullName>
    </submittedName>
</protein>
<name>A0ABW1L3T3_9BACL</name>